<feature type="signal peptide" evidence="2">
    <location>
        <begin position="1"/>
        <end position="22"/>
    </location>
</feature>
<feature type="region of interest" description="Disordered" evidence="1">
    <location>
        <begin position="74"/>
        <end position="108"/>
    </location>
</feature>
<dbReference type="PANTHER" id="PTHR33743">
    <property type="entry name" value="PROTEIN GOLVEN 6-RELATED"/>
    <property type="match status" value="1"/>
</dbReference>
<dbReference type="PANTHER" id="PTHR33743:SF33">
    <property type="match status" value="1"/>
</dbReference>
<dbReference type="EMBL" id="JADGMS010000006">
    <property type="protein sequence ID" value="KAF9679715.1"/>
    <property type="molecule type" value="Genomic_DNA"/>
</dbReference>
<dbReference type="AlphaFoldDB" id="A0A835MWA8"/>
<keyword evidence="4" id="KW-1185">Reference proteome</keyword>
<organism evidence="3 4">
    <name type="scientific">Salix dunnii</name>
    <dbReference type="NCBI Taxonomy" id="1413687"/>
    <lineage>
        <taxon>Eukaryota</taxon>
        <taxon>Viridiplantae</taxon>
        <taxon>Streptophyta</taxon>
        <taxon>Embryophyta</taxon>
        <taxon>Tracheophyta</taxon>
        <taxon>Spermatophyta</taxon>
        <taxon>Magnoliopsida</taxon>
        <taxon>eudicotyledons</taxon>
        <taxon>Gunneridae</taxon>
        <taxon>Pentapetalae</taxon>
        <taxon>rosids</taxon>
        <taxon>fabids</taxon>
        <taxon>Malpighiales</taxon>
        <taxon>Salicaceae</taxon>
        <taxon>Saliceae</taxon>
        <taxon>Salix</taxon>
    </lineage>
</organism>
<feature type="chain" id="PRO_5032591188" evidence="2">
    <location>
        <begin position="23"/>
        <end position="108"/>
    </location>
</feature>
<evidence type="ECO:0000313" key="3">
    <source>
        <dbReference type="EMBL" id="KAF9679715.1"/>
    </source>
</evidence>
<keyword evidence="2" id="KW-0732">Signal</keyword>
<evidence type="ECO:0000313" key="4">
    <source>
        <dbReference type="Proteomes" id="UP000657918"/>
    </source>
</evidence>
<comment type="caution">
    <text evidence="3">The sequence shown here is derived from an EMBL/GenBank/DDBJ whole genome shotgun (WGS) entry which is preliminary data.</text>
</comment>
<name>A0A835MWA8_9ROSI</name>
<sequence>MKASLVGSLLLLMLFLFQEAQGIRLEKRFMHMQVGAQKVQADQDNTFLKQISTAVLGEEVIPCKEGHCRRTMEKRVSRSVLSKKSSRQWSPRIHEDYCGPRHHKPRHH</sequence>
<protein>
    <submittedName>
        <fullName evidence="3">Uncharacterized protein</fullName>
    </submittedName>
</protein>
<dbReference type="OrthoDB" id="1903945at2759"/>
<proteinExistence type="predicted"/>
<reference evidence="3 4" key="1">
    <citation type="submission" date="2020-10" db="EMBL/GenBank/DDBJ databases">
        <title>Plant Genome Project.</title>
        <authorList>
            <person name="Zhang R.-G."/>
        </authorList>
    </citation>
    <scope>NUCLEOTIDE SEQUENCE [LARGE SCALE GENOMIC DNA]</scope>
    <source>
        <strain evidence="3">FAFU-HL-1</strain>
        <tissue evidence="3">Leaf</tissue>
    </source>
</reference>
<accession>A0A835MWA8</accession>
<gene>
    <name evidence="3" type="ORF">SADUNF_Sadunf06G0043300</name>
</gene>
<evidence type="ECO:0000256" key="1">
    <source>
        <dbReference type="SAM" id="MobiDB-lite"/>
    </source>
</evidence>
<dbReference type="Proteomes" id="UP000657918">
    <property type="component" value="Unassembled WGS sequence"/>
</dbReference>
<evidence type="ECO:0000256" key="2">
    <source>
        <dbReference type="SAM" id="SignalP"/>
    </source>
</evidence>